<evidence type="ECO:0000313" key="1">
    <source>
        <dbReference type="EMBL" id="GFT12455.1"/>
    </source>
</evidence>
<dbReference type="AlphaFoldDB" id="A0A8X6THV1"/>
<accession>A0A8X6THV1</accession>
<keyword evidence="2" id="KW-1185">Reference proteome</keyword>
<dbReference type="EMBL" id="BMAW01104111">
    <property type="protein sequence ID" value="GFT12455.1"/>
    <property type="molecule type" value="Genomic_DNA"/>
</dbReference>
<evidence type="ECO:0000313" key="2">
    <source>
        <dbReference type="Proteomes" id="UP000887013"/>
    </source>
</evidence>
<proteinExistence type="predicted"/>
<reference evidence="1" key="1">
    <citation type="submission" date="2020-08" db="EMBL/GenBank/DDBJ databases">
        <title>Multicomponent nature underlies the extraordinary mechanical properties of spider dragline silk.</title>
        <authorList>
            <person name="Kono N."/>
            <person name="Nakamura H."/>
            <person name="Mori M."/>
            <person name="Yoshida Y."/>
            <person name="Ohtoshi R."/>
            <person name="Malay A.D."/>
            <person name="Moran D.A.P."/>
            <person name="Tomita M."/>
            <person name="Numata K."/>
            <person name="Arakawa K."/>
        </authorList>
    </citation>
    <scope>NUCLEOTIDE SEQUENCE</scope>
</reference>
<gene>
    <name evidence="1" type="ORF">NPIL_469931</name>
</gene>
<organism evidence="1 2">
    <name type="scientific">Nephila pilipes</name>
    <name type="common">Giant wood spider</name>
    <name type="synonym">Nephila maculata</name>
    <dbReference type="NCBI Taxonomy" id="299642"/>
    <lineage>
        <taxon>Eukaryota</taxon>
        <taxon>Metazoa</taxon>
        <taxon>Ecdysozoa</taxon>
        <taxon>Arthropoda</taxon>
        <taxon>Chelicerata</taxon>
        <taxon>Arachnida</taxon>
        <taxon>Araneae</taxon>
        <taxon>Araneomorphae</taxon>
        <taxon>Entelegynae</taxon>
        <taxon>Araneoidea</taxon>
        <taxon>Nephilidae</taxon>
        <taxon>Nephila</taxon>
    </lineage>
</organism>
<dbReference type="OrthoDB" id="6159421at2759"/>
<sequence length="146" mass="16568">MLVYSLFPGALFTASNHAAALFQKCSRIALRNAVERRTLPFFKEMSIDSRSRVITMKSFQFCMSANGSNNSDMQLYLIIVPFLNSNFSETECSLNPVPILEGDFIGFKIVQLIIKTLNEVQLDNYLVLWVNNTPVMVKEKTTFLLS</sequence>
<comment type="caution">
    <text evidence="1">The sequence shown here is derived from an EMBL/GenBank/DDBJ whole genome shotgun (WGS) entry which is preliminary data.</text>
</comment>
<protein>
    <submittedName>
        <fullName evidence="1">Uncharacterized protein</fullName>
    </submittedName>
</protein>
<name>A0A8X6THV1_NEPPI</name>
<dbReference type="Proteomes" id="UP000887013">
    <property type="component" value="Unassembled WGS sequence"/>
</dbReference>